<feature type="chain" id="PRO_5045083914" description="DUF7909 domain-containing protein" evidence="1">
    <location>
        <begin position="22"/>
        <end position="189"/>
    </location>
</feature>
<name>A0ABR3GXZ6_9PEZI</name>
<keyword evidence="1" id="KW-0732">Signal</keyword>
<dbReference type="Proteomes" id="UP001447188">
    <property type="component" value="Unassembled WGS sequence"/>
</dbReference>
<feature type="signal peptide" evidence="1">
    <location>
        <begin position="1"/>
        <end position="21"/>
    </location>
</feature>
<protein>
    <recommendedName>
        <fullName evidence="2">DUF7909 domain-containing protein</fullName>
    </recommendedName>
</protein>
<gene>
    <name evidence="3" type="ORF">Q9L58_000076</name>
</gene>
<keyword evidence="4" id="KW-1185">Reference proteome</keyword>
<sequence>MFATLLQSTLLLAAALSTASAICVLPSTEPLSNNITTGFAIQVQNTSYPIINNRLMNLWQAGGGDRHLYLFPAGDQTSNLTLQNGIITRLPIRAVINGEYTATDNTTKIFMTERGDPRAFFDVIYGCNQTDGSVQKELSFSGRGTLPGGHICVRLASGDRYEFRYSPPGNTATARLCMKVTLAIMESEP</sequence>
<proteinExistence type="predicted"/>
<accession>A0ABR3GXZ6</accession>
<dbReference type="InterPro" id="IPR057231">
    <property type="entry name" value="DUF7909"/>
</dbReference>
<dbReference type="EMBL" id="JBBBZM010000001">
    <property type="protein sequence ID" value="KAL0640770.1"/>
    <property type="molecule type" value="Genomic_DNA"/>
</dbReference>
<evidence type="ECO:0000313" key="4">
    <source>
        <dbReference type="Proteomes" id="UP001447188"/>
    </source>
</evidence>
<evidence type="ECO:0000256" key="1">
    <source>
        <dbReference type="SAM" id="SignalP"/>
    </source>
</evidence>
<comment type="caution">
    <text evidence="3">The sequence shown here is derived from an EMBL/GenBank/DDBJ whole genome shotgun (WGS) entry which is preliminary data.</text>
</comment>
<feature type="domain" description="DUF7909" evidence="2">
    <location>
        <begin position="27"/>
        <end position="186"/>
    </location>
</feature>
<evidence type="ECO:0000313" key="3">
    <source>
        <dbReference type="EMBL" id="KAL0640770.1"/>
    </source>
</evidence>
<dbReference type="Pfam" id="PF25486">
    <property type="entry name" value="DUF7909"/>
    <property type="match status" value="1"/>
</dbReference>
<reference evidence="3 4" key="1">
    <citation type="submission" date="2024-02" db="EMBL/GenBank/DDBJ databases">
        <title>Discinaceae phylogenomics.</title>
        <authorList>
            <person name="Dirks A.C."/>
            <person name="James T.Y."/>
        </authorList>
    </citation>
    <scope>NUCLEOTIDE SEQUENCE [LARGE SCALE GENOMIC DNA]</scope>
    <source>
        <strain evidence="3 4">ACD0624</strain>
    </source>
</reference>
<organism evidence="3 4">
    <name type="scientific">Discina gigas</name>
    <dbReference type="NCBI Taxonomy" id="1032678"/>
    <lineage>
        <taxon>Eukaryota</taxon>
        <taxon>Fungi</taxon>
        <taxon>Dikarya</taxon>
        <taxon>Ascomycota</taxon>
        <taxon>Pezizomycotina</taxon>
        <taxon>Pezizomycetes</taxon>
        <taxon>Pezizales</taxon>
        <taxon>Discinaceae</taxon>
        <taxon>Discina</taxon>
    </lineage>
</organism>
<evidence type="ECO:0000259" key="2">
    <source>
        <dbReference type="Pfam" id="PF25486"/>
    </source>
</evidence>